<dbReference type="AlphaFoldDB" id="A0A6A6R8I3"/>
<sequence length="109" mass="11479">MFYACSLSPPSSLQGRRESSPPSSSLLASTADVSRPPPCLVKECRSVVLVARSASTLGHNAITAFLLVATATFKLRFLAQTRTPGSSSGFHAQWIQLQGLAPGWAFASA</sequence>
<dbReference type="EMBL" id="MU004183">
    <property type="protein sequence ID" value="KAF2500712.1"/>
    <property type="molecule type" value="Genomic_DNA"/>
</dbReference>
<feature type="compositionally biased region" description="Low complexity" evidence="1">
    <location>
        <begin position="20"/>
        <end position="29"/>
    </location>
</feature>
<evidence type="ECO:0000313" key="3">
    <source>
        <dbReference type="Proteomes" id="UP000799750"/>
    </source>
</evidence>
<dbReference type="Proteomes" id="UP000799750">
    <property type="component" value="Unassembled WGS sequence"/>
</dbReference>
<gene>
    <name evidence="2" type="ORF">BU16DRAFT_256014</name>
</gene>
<accession>A0A6A6R8I3</accession>
<evidence type="ECO:0000313" key="2">
    <source>
        <dbReference type="EMBL" id="KAF2500712.1"/>
    </source>
</evidence>
<evidence type="ECO:0000256" key="1">
    <source>
        <dbReference type="SAM" id="MobiDB-lite"/>
    </source>
</evidence>
<proteinExistence type="predicted"/>
<feature type="region of interest" description="Disordered" evidence="1">
    <location>
        <begin position="1"/>
        <end position="37"/>
    </location>
</feature>
<organism evidence="2 3">
    <name type="scientific">Lophium mytilinum</name>
    <dbReference type="NCBI Taxonomy" id="390894"/>
    <lineage>
        <taxon>Eukaryota</taxon>
        <taxon>Fungi</taxon>
        <taxon>Dikarya</taxon>
        <taxon>Ascomycota</taxon>
        <taxon>Pezizomycotina</taxon>
        <taxon>Dothideomycetes</taxon>
        <taxon>Pleosporomycetidae</taxon>
        <taxon>Mytilinidiales</taxon>
        <taxon>Mytilinidiaceae</taxon>
        <taxon>Lophium</taxon>
    </lineage>
</organism>
<name>A0A6A6R8I3_9PEZI</name>
<protein>
    <submittedName>
        <fullName evidence="2">Uncharacterized protein</fullName>
    </submittedName>
</protein>
<reference evidence="2" key="1">
    <citation type="journal article" date="2020" name="Stud. Mycol.">
        <title>101 Dothideomycetes genomes: a test case for predicting lifestyles and emergence of pathogens.</title>
        <authorList>
            <person name="Haridas S."/>
            <person name="Albert R."/>
            <person name="Binder M."/>
            <person name="Bloem J."/>
            <person name="Labutti K."/>
            <person name="Salamov A."/>
            <person name="Andreopoulos B."/>
            <person name="Baker S."/>
            <person name="Barry K."/>
            <person name="Bills G."/>
            <person name="Bluhm B."/>
            <person name="Cannon C."/>
            <person name="Castanera R."/>
            <person name="Culley D."/>
            <person name="Daum C."/>
            <person name="Ezra D."/>
            <person name="Gonzalez J."/>
            <person name="Henrissat B."/>
            <person name="Kuo A."/>
            <person name="Liang C."/>
            <person name="Lipzen A."/>
            <person name="Lutzoni F."/>
            <person name="Magnuson J."/>
            <person name="Mondo S."/>
            <person name="Nolan M."/>
            <person name="Ohm R."/>
            <person name="Pangilinan J."/>
            <person name="Park H.-J."/>
            <person name="Ramirez L."/>
            <person name="Alfaro M."/>
            <person name="Sun H."/>
            <person name="Tritt A."/>
            <person name="Yoshinaga Y."/>
            <person name="Zwiers L.-H."/>
            <person name="Turgeon B."/>
            <person name="Goodwin S."/>
            <person name="Spatafora J."/>
            <person name="Crous P."/>
            <person name="Grigoriev I."/>
        </authorList>
    </citation>
    <scope>NUCLEOTIDE SEQUENCE</scope>
    <source>
        <strain evidence="2">CBS 269.34</strain>
    </source>
</reference>
<keyword evidence="3" id="KW-1185">Reference proteome</keyword>